<name>A0A3L8D3R7_OOCBI</name>
<organism evidence="2 3">
    <name type="scientific">Ooceraea biroi</name>
    <name type="common">Clonal raider ant</name>
    <name type="synonym">Cerapachys biroi</name>
    <dbReference type="NCBI Taxonomy" id="2015173"/>
    <lineage>
        <taxon>Eukaryota</taxon>
        <taxon>Metazoa</taxon>
        <taxon>Ecdysozoa</taxon>
        <taxon>Arthropoda</taxon>
        <taxon>Hexapoda</taxon>
        <taxon>Insecta</taxon>
        <taxon>Pterygota</taxon>
        <taxon>Neoptera</taxon>
        <taxon>Endopterygota</taxon>
        <taxon>Hymenoptera</taxon>
        <taxon>Apocrita</taxon>
        <taxon>Aculeata</taxon>
        <taxon>Formicoidea</taxon>
        <taxon>Formicidae</taxon>
        <taxon>Dorylinae</taxon>
        <taxon>Ooceraea</taxon>
    </lineage>
</organism>
<feature type="region of interest" description="Disordered" evidence="1">
    <location>
        <begin position="22"/>
        <end position="56"/>
    </location>
</feature>
<evidence type="ECO:0000313" key="2">
    <source>
        <dbReference type="EMBL" id="RLU14781.1"/>
    </source>
</evidence>
<sequence>MVSYRSILLKILKELAQHLNIPDETENKKRKLSSPKMKSTKVQLPVKRNWPDREQLQDPKVSPVFLKRNNFK</sequence>
<dbReference type="Proteomes" id="UP000279307">
    <property type="component" value="Chromosome 14"/>
</dbReference>
<reference evidence="2 3" key="1">
    <citation type="journal article" date="2018" name="Genome Res.">
        <title>The genomic architecture and molecular evolution of ant odorant receptors.</title>
        <authorList>
            <person name="McKenzie S.K."/>
            <person name="Kronauer D.J.C."/>
        </authorList>
    </citation>
    <scope>NUCLEOTIDE SEQUENCE [LARGE SCALE GENOMIC DNA]</scope>
    <source>
        <strain evidence="2">Clonal line C1</strain>
    </source>
</reference>
<gene>
    <name evidence="2" type="ORF">DMN91_012668</name>
</gene>
<evidence type="ECO:0000256" key="1">
    <source>
        <dbReference type="SAM" id="MobiDB-lite"/>
    </source>
</evidence>
<protein>
    <submittedName>
        <fullName evidence="2">Uncharacterized protein</fullName>
    </submittedName>
</protein>
<dbReference type="AlphaFoldDB" id="A0A3L8D3R7"/>
<comment type="caution">
    <text evidence="2">The sequence shown here is derived from an EMBL/GenBank/DDBJ whole genome shotgun (WGS) entry which is preliminary data.</text>
</comment>
<accession>A0A3L8D3R7</accession>
<proteinExistence type="predicted"/>
<evidence type="ECO:0000313" key="3">
    <source>
        <dbReference type="Proteomes" id="UP000279307"/>
    </source>
</evidence>
<dbReference type="EMBL" id="QOIP01000014">
    <property type="protein sequence ID" value="RLU14781.1"/>
    <property type="molecule type" value="Genomic_DNA"/>
</dbReference>